<evidence type="ECO:0000256" key="1">
    <source>
        <dbReference type="SAM" id="MobiDB-lite"/>
    </source>
</evidence>
<accession>A0A9P6AYA2</accession>
<evidence type="ECO:0000313" key="2">
    <source>
        <dbReference type="EMBL" id="KAF9512986.1"/>
    </source>
</evidence>
<name>A0A9P6AYA2_9AGAM</name>
<organism evidence="2 3">
    <name type="scientific">Hydnum rufescens UP504</name>
    <dbReference type="NCBI Taxonomy" id="1448309"/>
    <lineage>
        <taxon>Eukaryota</taxon>
        <taxon>Fungi</taxon>
        <taxon>Dikarya</taxon>
        <taxon>Basidiomycota</taxon>
        <taxon>Agaricomycotina</taxon>
        <taxon>Agaricomycetes</taxon>
        <taxon>Cantharellales</taxon>
        <taxon>Hydnaceae</taxon>
        <taxon>Hydnum</taxon>
    </lineage>
</organism>
<evidence type="ECO:0000313" key="3">
    <source>
        <dbReference type="Proteomes" id="UP000886523"/>
    </source>
</evidence>
<feature type="compositionally biased region" description="Basic and acidic residues" evidence="1">
    <location>
        <begin position="144"/>
        <end position="154"/>
    </location>
</feature>
<feature type="compositionally biased region" description="Basic and acidic residues" evidence="1">
    <location>
        <begin position="111"/>
        <end position="127"/>
    </location>
</feature>
<feature type="compositionally biased region" description="Basic and acidic residues" evidence="1">
    <location>
        <begin position="81"/>
        <end position="90"/>
    </location>
</feature>
<gene>
    <name evidence="2" type="ORF">BS47DRAFT_1362771</name>
</gene>
<dbReference type="OrthoDB" id="3270451at2759"/>
<feature type="compositionally biased region" description="Polar residues" evidence="1">
    <location>
        <begin position="91"/>
        <end position="104"/>
    </location>
</feature>
<dbReference type="EMBL" id="MU128979">
    <property type="protein sequence ID" value="KAF9512986.1"/>
    <property type="molecule type" value="Genomic_DNA"/>
</dbReference>
<comment type="caution">
    <text evidence="2">The sequence shown here is derived from an EMBL/GenBank/DDBJ whole genome shotgun (WGS) entry which is preliminary data.</text>
</comment>
<sequence>MTKGHIRLGRQILLSFGHMGKDPKQSPGQLNLFLMGFLNCAKNTFLRWNLEVPDELVEKQVGEQLEKEVEKEVCEQVSKQLEKEVGKQSGEKTNTGRETCSKTAALSAETPELKWKERSEDTEDSTKPKKQKVANPKQSGSKHGLSDNDKDAKQSAKKARKDIKDTIATIGEIEWVMRKNGLQNTSNTDDLSDLSAPTENNPKVIYKLFAWHTWKINKHGKLKLKEVVFRYPVWKSEKDKNDEDDELPDDQKCPFQYWDWKELSAIMEQEHAHLPTSPNKEVDSPLFLKVLSGPHSNTLMEYEATDLFLLNECMLKHPAVIRGATIGNVIDEGLLNQHQSLNVLSIPLTSPTHQSPLKDVESWHSTMTSAEAVAANVPPKTKWWGMLTLSGCMHSPHIDSEGLCTTMTMHVGYKVFVICKDPYSFSLTMDGEEWTIEGCLKSAQWQVVIIPPGGTLYIYPVSNLLYNAQLLHRFIPAGHQRITNAKHHKVWMLLSRMLLDLSMWLENGESDIPAPGDFGDLLVFILRYQDLGFEGGKSGGLKAALQIAHLWAKIVLEKHGEEGMVNSQPGWKIVMIWILRREIDCLLISKHLVG</sequence>
<dbReference type="AlphaFoldDB" id="A0A9P6AYA2"/>
<keyword evidence="3" id="KW-1185">Reference proteome</keyword>
<protein>
    <recommendedName>
        <fullName evidence="4">JmjC domain-containing protein</fullName>
    </recommendedName>
</protein>
<dbReference type="Proteomes" id="UP000886523">
    <property type="component" value="Unassembled WGS sequence"/>
</dbReference>
<feature type="region of interest" description="Disordered" evidence="1">
    <location>
        <begin position="81"/>
        <end position="161"/>
    </location>
</feature>
<proteinExistence type="predicted"/>
<evidence type="ECO:0008006" key="4">
    <source>
        <dbReference type="Google" id="ProtNLM"/>
    </source>
</evidence>
<reference evidence="2" key="1">
    <citation type="journal article" date="2020" name="Nat. Commun.">
        <title>Large-scale genome sequencing of mycorrhizal fungi provides insights into the early evolution of symbiotic traits.</title>
        <authorList>
            <person name="Miyauchi S."/>
            <person name="Kiss E."/>
            <person name="Kuo A."/>
            <person name="Drula E."/>
            <person name="Kohler A."/>
            <person name="Sanchez-Garcia M."/>
            <person name="Morin E."/>
            <person name="Andreopoulos B."/>
            <person name="Barry K.W."/>
            <person name="Bonito G."/>
            <person name="Buee M."/>
            <person name="Carver A."/>
            <person name="Chen C."/>
            <person name="Cichocki N."/>
            <person name="Clum A."/>
            <person name="Culley D."/>
            <person name="Crous P.W."/>
            <person name="Fauchery L."/>
            <person name="Girlanda M."/>
            <person name="Hayes R.D."/>
            <person name="Keri Z."/>
            <person name="LaButti K."/>
            <person name="Lipzen A."/>
            <person name="Lombard V."/>
            <person name="Magnuson J."/>
            <person name="Maillard F."/>
            <person name="Murat C."/>
            <person name="Nolan M."/>
            <person name="Ohm R.A."/>
            <person name="Pangilinan J."/>
            <person name="Pereira M.F."/>
            <person name="Perotto S."/>
            <person name="Peter M."/>
            <person name="Pfister S."/>
            <person name="Riley R."/>
            <person name="Sitrit Y."/>
            <person name="Stielow J.B."/>
            <person name="Szollosi G."/>
            <person name="Zifcakova L."/>
            <person name="Stursova M."/>
            <person name="Spatafora J.W."/>
            <person name="Tedersoo L."/>
            <person name="Vaario L.M."/>
            <person name="Yamada A."/>
            <person name="Yan M."/>
            <person name="Wang P."/>
            <person name="Xu J."/>
            <person name="Bruns T."/>
            <person name="Baldrian P."/>
            <person name="Vilgalys R."/>
            <person name="Dunand C."/>
            <person name="Henrissat B."/>
            <person name="Grigoriev I.V."/>
            <person name="Hibbett D."/>
            <person name="Nagy L.G."/>
            <person name="Martin F.M."/>
        </authorList>
    </citation>
    <scope>NUCLEOTIDE SEQUENCE</scope>
    <source>
        <strain evidence="2">UP504</strain>
    </source>
</reference>